<dbReference type="GO" id="GO:0120147">
    <property type="term" value="F:formylglycine-generating oxidase activity"/>
    <property type="evidence" value="ECO:0007669"/>
    <property type="project" value="TreeGrafter"/>
</dbReference>
<dbReference type="OrthoDB" id="9768004at2"/>
<dbReference type="PANTHER" id="PTHR23150">
    <property type="entry name" value="SULFATASE MODIFYING FACTOR 1, 2"/>
    <property type="match status" value="1"/>
</dbReference>
<dbReference type="EMBL" id="AQRA01000003">
    <property type="protein sequence ID" value="EZH74466.1"/>
    <property type="molecule type" value="Genomic_DNA"/>
</dbReference>
<sequence>MNSDIYCKRYRKEILLLIFFVIITSCKKEQEHKKVERTLTKQQTQIIKDVPKGIAIPEGMVWIPGGSFSQGAVKNDPMIMKHETPAHPVSVDGFFMDITEVTNAQFKKFVDATNYITVAEREIVWEEMKKQLPPNAPKPHDSILQPGSLIFKKTKESVPNLFDYSQWWLWKIGANWKHPLGPESSIEGKDEYPVVHIAYEDAVAYCKWAGRRLPTEAEWEYASRGKEKNSIFFWGNDIKDLSSYANTWEGEFPLQNTKADGYENKAPVRSYPPNSYHLYDMAGNVWEWTQDWYNTTYYNQLKQQGLTHNPKGAEKPYNPNNPALREKVIKGGSFLCSDSYCASYRNSARMATSTDSSLEHLGFRTVLSVGMISNSKKKE</sequence>
<gene>
    <name evidence="2" type="ORF">ATO12_11905</name>
</gene>
<keyword evidence="3" id="KW-1185">Reference proteome</keyword>
<dbReference type="PANTHER" id="PTHR23150:SF19">
    <property type="entry name" value="FORMYLGLYCINE-GENERATING ENZYME"/>
    <property type="match status" value="1"/>
</dbReference>
<evidence type="ECO:0000313" key="3">
    <source>
        <dbReference type="Proteomes" id="UP000023541"/>
    </source>
</evidence>
<feature type="domain" description="Sulfatase-modifying factor enzyme-like" evidence="1">
    <location>
        <begin position="58"/>
        <end position="366"/>
    </location>
</feature>
<dbReference type="eggNOG" id="COG1262">
    <property type="taxonomic scope" value="Bacteria"/>
</dbReference>
<dbReference type="InterPro" id="IPR016187">
    <property type="entry name" value="CTDL_fold"/>
</dbReference>
<dbReference type="STRING" id="1317122.ATO12_11905"/>
<dbReference type="SUPFAM" id="SSF56436">
    <property type="entry name" value="C-type lectin-like"/>
    <property type="match status" value="1"/>
</dbReference>
<evidence type="ECO:0000259" key="1">
    <source>
        <dbReference type="Pfam" id="PF03781"/>
    </source>
</evidence>
<proteinExistence type="predicted"/>
<accession>A0A023BWN5</accession>
<protein>
    <submittedName>
        <fullName evidence="2">Sulfatase</fullName>
    </submittedName>
</protein>
<evidence type="ECO:0000313" key="2">
    <source>
        <dbReference type="EMBL" id="EZH74466.1"/>
    </source>
</evidence>
<dbReference type="RefSeq" id="WP_051575677.1">
    <property type="nucleotide sequence ID" value="NZ_AQRA01000003.1"/>
</dbReference>
<dbReference type="Gene3D" id="3.90.1580.10">
    <property type="entry name" value="paralog of FGE (formylglycine-generating enzyme)"/>
    <property type="match status" value="1"/>
</dbReference>
<organism evidence="2 3">
    <name type="scientific">Aquimarina atlantica</name>
    <dbReference type="NCBI Taxonomy" id="1317122"/>
    <lineage>
        <taxon>Bacteria</taxon>
        <taxon>Pseudomonadati</taxon>
        <taxon>Bacteroidota</taxon>
        <taxon>Flavobacteriia</taxon>
        <taxon>Flavobacteriales</taxon>
        <taxon>Flavobacteriaceae</taxon>
        <taxon>Aquimarina</taxon>
    </lineage>
</organism>
<reference evidence="2 3" key="1">
    <citation type="submission" date="2014-04" db="EMBL/GenBank/DDBJ databases">
        <title>Aquimarina sp. 22II-S11-z7 Genome Sequencing.</title>
        <authorList>
            <person name="Lai Q."/>
        </authorList>
    </citation>
    <scope>NUCLEOTIDE SEQUENCE [LARGE SCALE GENOMIC DNA]</scope>
    <source>
        <strain evidence="2 3">22II-S11-z7</strain>
    </source>
</reference>
<comment type="caution">
    <text evidence="2">The sequence shown here is derived from an EMBL/GenBank/DDBJ whole genome shotgun (WGS) entry which is preliminary data.</text>
</comment>
<dbReference type="AlphaFoldDB" id="A0A023BWN5"/>
<dbReference type="Proteomes" id="UP000023541">
    <property type="component" value="Unassembled WGS sequence"/>
</dbReference>
<dbReference type="InterPro" id="IPR005532">
    <property type="entry name" value="SUMF_dom"/>
</dbReference>
<name>A0A023BWN5_9FLAO</name>
<dbReference type="InterPro" id="IPR042095">
    <property type="entry name" value="SUMF_sf"/>
</dbReference>
<dbReference type="InterPro" id="IPR051043">
    <property type="entry name" value="Sulfatase_Mod_Factor_Kinase"/>
</dbReference>
<dbReference type="Pfam" id="PF03781">
    <property type="entry name" value="FGE-sulfatase"/>
    <property type="match status" value="1"/>
</dbReference>